<dbReference type="STRING" id="1499688.BN000_03675"/>
<keyword evidence="1" id="KW-0472">Membrane</keyword>
<dbReference type="AlphaFoldDB" id="A0A0U1P088"/>
<protein>
    <submittedName>
        <fullName evidence="2">Uncharacterized protein</fullName>
    </submittedName>
</protein>
<gene>
    <name evidence="2" type="ORF">BN000_03675</name>
</gene>
<evidence type="ECO:0000313" key="3">
    <source>
        <dbReference type="Proteomes" id="UP000199087"/>
    </source>
</evidence>
<accession>A0A0U1P088</accession>
<proteinExistence type="predicted"/>
<dbReference type="Proteomes" id="UP000199087">
    <property type="component" value="Unassembled WGS sequence"/>
</dbReference>
<keyword evidence="1" id="KW-0812">Transmembrane</keyword>
<keyword evidence="3" id="KW-1185">Reference proteome</keyword>
<dbReference type="EMBL" id="CVRB01000004">
    <property type="protein sequence ID" value="CRK83684.1"/>
    <property type="molecule type" value="Genomic_DNA"/>
</dbReference>
<feature type="transmembrane region" description="Helical" evidence="1">
    <location>
        <begin position="12"/>
        <end position="30"/>
    </location>
</feature>
<organism evidence="2 3">
    <name type="scientific">Neobacillus massiliamazoniensis</name>
    <dbReference type="NCBI Taxonomy" id="1499688"/>
    <lineage>
        <taxon>Bacteria</taxon>
        <taxon>Bacillati</taxon>
        <taxon>Bacillota</taxon>
        <taxon>Bacilli</taxon>
        <taxon>Bacillales</taxon>
        <taxon>Bacillaceae</taxon>
        <taxon>Neobacillus</taxon>
    </lineage>
</organism>
<evidence type="ECO:0000313" key="2">
    <source>
        <dbReference type="EMBL" id="CRK83684.1"/>
    </source>
</evidence>
<reference evidence="3" key="1">
    <citation type="submission" date="2015-05" db="EMBL/GenBank/DDBJ databases">
        <authorList>
            <person name="Urmite Genomes"/>
        </authorList>
    </citation>
    <scope>NUCLEOTIDE SEQUENCE [LARGE SCALE GENOMIC DNA]</scope>
    <source>
        <strain evidence="3">LF1</strain>
    </source>
</reference>
<name>A0A0U1P088_9BACI</name>
<evidence type="ECO:0000256" key="1">
    <source>
        <dbReference type="SAM" id="Phobius"/>
    </source>
</evidence>
<keyword evidence="1" id="KW-1133">Transmembrane helix</keyword>
<dbReference type="OrthoDB" id="1931516at2"/>
<sequence length="90" mass="10334">MIKVKIKTKNKRITIPVPYVFVNIFSAVLSSKRMVRFANRAIEKEGKVSFRVPQIERKDLKPLLRALSKNKGLLLVETKLKDGTELIVKL</sequence>